<protein>
    <submittedName>
        <fullName evidence="4">Phospholip_A2_4 domain-containing protein</fullName>
    </submittedName>
</protein>
<evidence type="ECO:0000259" key="1">
    <source>
        <dbReference type="Pfam" id="PF08398"/>
    </source>
</evidence>
<dbReference type="AlphaFoldDB" id="A0A0R3QFJ0"/>
<keyword evidence="3" id="KW-1185">Reference proteome</keyword>
<gene>
    <name evidence="2" type="ORF">BTMF_LOCUS4422</name>
</gene>
<organism evidence="4">
    <name type="scientific">Brugia timori</name>
    <dbReference type="NCBI Taxonomy" id="42155"/>
    <lineage>
        <taxon>Eukaryota</taxon>
        <taxon>Metazoa</taxon>
        <taxon>Ecdysozoa</taxon>
        <taxon>Nematoda</taxon>
        <taxon>Chromadorea</taxon>
        <taxon>Rhabditida</taxon>
        <taxon>Spirurina</taxon>
        <taxon>Spiruromorpha</taxon>
        <taxon>Filarioidea</taxon>
        <taxon>Onchocercidae</taxon>
        <taxon>Brugia</taxon>
    </lineage>
</organism>
<dbReference type="Pfam" id="PF08398">
    <property type="entry name" value="Phospholip_A2_4"/>
    <property type="match status" value="1"/>
</dbReference>
<reference evidence="4" key="1">
    <citation type="submission" date="2017-02" db="UniProtKB">
        <authorList>
            <consortium name="WormBaseParasite"/>
        </authorList>
    </citation>
    <scope>IDENTIFICATION</scope>
</reference>
<dbReference type="Proteomes" id="UP000280834">
    <property type="component" value="Unassembled WGS sequence"/>
</dbReference>
<sequence>MLATGLYLNKDKILEKVIDKLPFELHWPGYQYLGPGTKLDKRVKRGDKGINPLDQAAKQHDIAYASSSNLGDRLKADQTLENQAWNRVKSGDASFFQEKVPAYITTNLMKAKRMLGAGLKLKKKKAEKYRKIERIVGGGMKTRKPRGKKKNRGKLSFNSLLRTAQQQINPDQSLSDNTSKMMAALRKLKKNKTITNAKRVLTVPKQGGALPILPILGALNTIKKVGQSIGAIVSAATAINEARKELFGNKRGKGYVNINRTLALHKKDTILGYGTHWVATRKAGFRVIYFDSYGNIPPPVEIVRYYR</sequence>
<name>A0A0R3QFJ0_9BILA</name>
<accession>A0A0R3QFJ0</accession>
<dbReference type="InterPro" id="IPR013607">
    <property type="entry name" value="Phospholipase_A2-like"/>
</dbReference>
<dbReference type="EMBL" id="UZAG01004367">
    <property type="protein sequence ID" value="VDO16730.1"/>
    <property type="molecule type" value="Genomic_DNA"/>
</dbReference>
<dbReference type="GO" id="GO:0005198">
    <property type="term" value="F:structural molecule activity"/>
    <property type="evidence" value="ECO:0007669"/>
    <property type="project" value="InterPro"/>
</dbReference>
<dbReference type="WBParaSite" id="BTMF_0000513601-mRNA-1">
    <property type="protein sequence ID" value="BTMF_0000513601-mRNA-1"/>
    <property type="gene ID" value="BTMF_0000513601"/>
</dbReference>
<evidence type="ECO:0000313" key="2">
    <source>
        <dbReference type="EMBL" id="VDO16730.1"/>
    </source>
</evidence>
<reference evidence="2 3" key="2">
    <citation type="submission" date="2018-11" db="EMBL/GenBank/DDBJ databases">
        <authorList>
            <consortium name="Pathogen Informatics"/>
        </authorList>
    </citation>
    <scope>NUCLEOTIDE SEQUENCE [LARGE SCALE GENOMIC DNA]</scope>
</reference>
<feature type="domain" description="Phospholipase A2-like" evidence="1">
    <location>
        <begin position="24"/>
        <end position="83"/>
    </location>
</feature>
<evidence type="ECO:0000313" key="3">
    <source>
        <dbReference type="Proteomes" id="UP000280834"/>
    </source>
</evidence>
<evidence type="ECO:0000313" key="4">
    <source>
        <dbReference type="WBParaSite" id="BTMF_0000513601-mRNA-1"/>
    </source>
</evidence>
<proteinExistence type="predicted"/>